<dbReference type="Proteomes" id="UP000285060">
    <property type="component" value="Unassembled WGS sequence"/>
</dbReference>
<dbReference type="AlphaFoldDB" id="A0A418APD8"/>
<feature type="region of interest" description="Disordered" evidence="1">
    <location>
        <begin position="174"/>
        <end position="202"/>
    </location>
</feature>
<reference evidence="3 4" key="1">
    <citation type="submission" date="2018-08" db="EMBL/GenBank/DDBJ databases">
        <title>Aphanomyces genome sequencing and annotation.</title>
        <authorList>
            <person name="Minardi D."/>
            <person name="Oidtmann B."/>
            <person name="Van Der Giezen M."/>
            <person name="Studholme D.J."/>
        </authorList>
    </citation>
    <scope>NUCLEOTIDE SEQUENCE [LARGE SCALE GENOMIC DNA]</scope>
    <source>
        <strain evidence="3 4">NJM0002</strain>
    </source>
</reference>
<evidence type="ECO:0000256" key="1">
    <source>
        <dbReference type="SAM" id="MobiDB-lite"/>
    </source>
</evidence>
<name>A0A418APD8_9STRA</name>
<keyword evidence="2" id="KW-1133">Transmembrane helix</keyword>
<feature type="transmembrane region" description="Helical" evidence="2">
    <location>
        <begin position="68"/>
        <end position="87"/>
    </location>
</feature>
<feature type="compositionally biased region" description="Polar residues" evidence="1">
    <location>
        <begin position="176"/>
        <end position="196"/>
    </location>
</feature>
<keyword evidence="4" id="KW-1185">Reference proteome</keyword>
<feature type="transmembrane region" description="Helical" evidence="2">
    <location>
        <begin position="44"/>
        <end position="62"/>
    </location>
</feature>
<comment type="caution">
    <text evidence="3">The sequence shown here is derived from an EMBL/GenBank/DDBJ whole genome shotgun (WGS) entry which is preliminary data.</text>
</comment>
<proteinExistence type="predicted"/>
<sequence length="202" mass="22005">MMTCVCPAQKFGRSNMVESETVPIVPPSTESVASAPHARGLVRILLQMEGAALMVACIVAYYHLQGNWWVFVAGFFAGDLLSVGYAFGPAVGCVVYNTSHTLVGPTVAATLFFLWTEHTWLAYVACIWGAHLGWERSLGYGLRYPDGFTSTHITVDQDPVEYLQQLMEPAKPANNVDPTTALSSTAVPNYQSTTSPAREERV</sequence>
<dbReference type="Pfam" id="PF14079">
    <property type="entry name" value="DUF4260"/>
    <property type="match status" value="1"/>
</dbReference>
<keyword evidence="2" id="KW-0472">Membrane</keyword>
<protein>
    <submittedName>
        <fullName evidence="3">Uncharacterized protein</fullName>
    </submittedName>
</protein>
<keyword evidence="2" id="KW-0812">Transmembrane</keyword>
<gene>
    <name evidence="3" type="ORF">DYB32_007223</name>
</gene>
<dbReference type="EMBL" id="QUSY01000894">
    <property type="protein sequence ID" value="RHY26861.1"/>
    <property type="molecule type" value="Genomic_DNA"/>
</dbReference>
<accession>A0A418APD8</accession>
<dbReference type="InterPro" id="IPR025356">
    <property type="entry name" value="DUF4260"/>
</dbReference>
<evidence type="ECO:0000313" key="3">
    <source>
        <dbReference type="EMBL" id="RHY26861.1"/>
    </source>
</evidence>
<evidence type="ECO:0000256" key="2">
    <source>
        <dbReference type="SAM" id="Phobius"/>
    </source>
</evidence>
<dbReference type="VEuPathDB" id="FungiDB:H310_02443"/>
<evidence type="ECO:0000313" key="4">
    <source>
        <dbReference type="Proteomes" id="UP000285060"/>
    </source>
</evidence>
<organism evidence="3 4">
    <name type="scientific">Aphanomyces invadans</name>
    <dbReference type="NCBI Taxonomy" id="157072"/>
    <lineage>
        <taxon>Eukaryota</taxon>
        <taxon>Sar</taxon>
        <taxon>Stramenopiles</taxon>
        <taxon>Oomycota</taxon>
        <taxon>Saprolegniomycetes</taxon>
        <taxon>Saprolegniales</taxon>
        <taxon>Verrucalvaceae</taxon>
        <taxon>Aphanomyces</taxon>
    </lineage>
</organism>